<dbReference type="AlphaFoldDB" id="A0A5N6SVF5"/>
<proteinExistence type="inferred from homology"/>
<dbReference type="Proteomes" id="UP000325672">
    <property type="component" value="Unassembled WGS sequence"/>
</dbReference>
<dbReference type="SUPFAM" id="SSF54373">
    <property type="entry name" value="FAD-linked reductases, C-terminal domain"/>
    <property type="match status" value="1"/>
</dbReference>
<evidence type="ECO:0000259" key="3">
    <source>
        <dbReference type="PROSITE" id="PS00624"/>
    </source>
</evidence>
<dbReference type="Gene3D" id="3.30.560.10">
    <property type="entry name" value="Glucose Oxidase, domain 3"/>
    <property type="match status" value="1"/>
</dbReference>
<comment type="cofactor">
    <cofactor evidence="2">
        <name>FAD</name>
        <dbReference type="ChEBI" id="CHEBI:57692"/>
    </cofactor>
</comment>
<dbReference type="EMBL" id="ML743575">
    <property type="protein sequence ID" value="KAE8137761.1"/>
    <property type="molecule type" value="Genomic_DNA"/>
</dbReference>
<dbReference type="OrthoDB" id="269227at2759"/>
<evidence type="ECO:0000313" key="4">
    <source>
        <dbReference type="EMBL" id="KAE8137761.1"/>
    </source>
</evidence>
<dbReference type="PANTHER" id="PTHR11552">
    <property type="entry name" value="GLUCOSE-METHANOL-CHOLINE GMC OXIDOREDUCTASE"/>
    <property type="match status" value="1"/>
</dbReference>
<dbReference type="SUPFAM" id="SSF51905">
    <property type="entry name" value="FAD/NAD(P)-binding domain"/>
    <property type="match status" value="1"/>
</dbReference>
<dbReference type="PANTHER" id="PTHR11552:SF210">
    <property type="entry name" value="GLUCOSE-METHANOL-CHOLINE OXIDOREDUCTASE N-TERMINAL DOMAIN-CONTAINING PROTEIN-RELATED"/>
    <property type="match status" value="1"/>
</dbReference>
<dbReference type="PIRSF" id="PIRSF000137">
    <property type="entry name" value="Alcohol_oxidase"/>
    <property type="match status" value="1"/>
</dbReference>
<organism evidence="4 5">
    <name type="scientific">Aspergillus pseudotamarii</name>
    <dbReference type="NCBI Taxonomy" id="132259"/>
    <lineage>
        <taxon>Eukaryota</taxon>
        <taxon>Fungi</taxon>
        <taxon>Dikarya</taxon>
        <taxon>Ascomycota</taxon>
        <taxon>Pezizomycotina</taxon>
        <taxon>Eurotiomycetes</taxon>
        <taxon>Eurotiomycetidae</taxon>
        <taxon>Eurotiales</taxon>
        <taxon>Aspergillaceae</taxon>
        <taxon>Aspergillus</taxon>
        <taxon>Aspergillus subgen. Circumdati</taxon>
    </lineage>
</organism>
<dbReference type="GeneID" id="43644059"/>
<evidence type="ECO:0000313" key="5">
    <source>
        <dbReference type="Proteomes" id="UP000325672"/>
    </source>
</evidence>
<dbReference type="Pfam" id="PF05199">
    <property type="entry name" value="GMC_oxred_C"/>
    <property type="match status" value="1"/>
</dbReference>
<dbReference type="InterPro" id="IPR000172">
    <property type="entry name" value="GMC_OxRdtase_N"/>
</dbReference>
<protein>
    <recommendedName>
        <fullName evidence="3">Glucose-methanol-choline oxidoreductase N-terminal domain-containing protein</fullName>
    </recommendedName>
</protein>
<evidence type="ECO:0000256" key="2">
    <source>
        <dbReference type="PIRSR" id="PIRSR000137-2"/>
    </source>
</evidence>
<reference evidence="4 5" key="1">
    <citation type="submission" date="2019-04" db="EMBL/GenBank/DDBJ databases">
        <title>Friends and foes A comparative genomics study of 23 Aspergillus species from section Flavi.</title>
        <authorList>
            <consortium name="DOE Joint Genome Institute"/>
            <person name="Kjaerbolling I."/>
            <person name="Vesth T."/>
            <person name="Frisvad J.C."/>
            <person name="Nybo J.L."/>
            <person name="Theobald S."/>
            <person name="Kildgaard S."/>
            <person name="Isbrandt T."/>
            <person name="Kuo A."/>
            <person name="Sato A."/>
            <person name="Lyhne E.K."/>
            <person name="Kogle M.E."/>
            <person name="Wiebenga A."/>
            <person name="Kun R.S."/>
            <person name="Lubbers R.J."/>
            <person name="Makela M.R."/>
            <person name="Barry K."/>
            <person name="Chovatia M."/>
            <person name="Clum A."/>
            <person name="Daum C."/>
            <person name="Haridas S."/>
            <person name="He G."/>
            <person name="LaButti K."/>
            <person name="Lipzen A."/>
            <person name="Mondo S."/>
            <person name="Riley R."/>
            <person name="Salamov A."/>
            <person name="Simmons B.A."/>
            <person name="Magnuson J.K."/>
            <person name="Henrissat B."/>
            <person name="Mortensen U.H."/>
            <person name="Larsen T.O."/>
            <person name="Devries R.P."/>
            <person name="Grigoriev I.V."/>
            <person name="Machida M."/>
            <person name="Baker S.E."/>
            <person name="Andersen M.R."/>
        </authorList>
    </citation>
    <scope>NUCLEOTIDE SEQUENCE [LARGE SCALE GENOMIC DNA]</scope>
    <source>
        <strain evidence="4 5">CBS 117625</strain>
    </source>
</reference>
<comment type="similarity">
    <text evidence="1">Belongs to the GMC oxidoreductase family.</text>
</comment>
<feature type="domain" description="Glucose-methanol-choline oxidoreductase N-terminal" evidence="3">
    <location>
        <begin position="280"/>
        <end position="294"/>
    </location>
</feature>
<dbReference type="InterPro" id="IPR036188">
    <property type="entry name" value="FAD/NAD-bd_sf"/>
</dbReference>
<gene>
    <name evidence="4" type="ORF">BDV38DRAFT_282695</name>
</gene>
<name>A0A5N6SVF5_ASPPS</name>
<dbReference type="Gene3D" id="3.50.50.60">
    <property type="entry name" value="FAD/NAD(P)-binding domain"/>
    <property type="match status" value="1"/>
</dbReference>
<accession>A0A5N6SVF5</accession>
<keyword evidence="5" id="KW-1185">Reference proteome</keyword>
<dbReference type="InterPro" id="IPR012132">
    <property type="entry name" value="GMC_OxRdtase"/>
</dbReference>
<dbReference type="GO" id="GO:0050660">
    <property type="term" value="F:flavin adenine dinucleotide binding"/>
    <property type="evidence" value="ECO:0007669"/>
    <property type="project" value="InterPro"/>
</dbReference>
<dbReference type="PROSITE" id="PS00624">
    <property type="entry name" value="GMC_OXRED_2"/>
    <property type="match status" value="1"/>
</dbReference>
<dbReference type="InterPro" id="IPR007867">
    <property type="entry name" value="GMC_OxRtase_C"/>
</dbReference>
<keyword evidence="2" id="KW-0274">FAD</keyword>
<evidence type="ECO:0000256" key="1">
    <source>
        <dbReference type="ARBA" id="ARBA00010790"/>
    </source>
</evidence>
<dbReference type="Pfam" id="PF00732">
    <property type="entry name" value="GMC_oxred_N"/>
    <property type="match status" value="1"/>
</dbReference>
<feature type="binding site" evidence="2">
    <location>
        <begin position="96"/>
        <end position="99"/>
    </location>
    <ligand>
        <name>FAD</name>
        <dbReference type="ChEBI" id="CHEBI:57692"/>
    </ligand>
</feature>
<keyword evidence="2" id="KW-0285">Flavoprotein</keyword>
<feature type="binding site" evidence="2">
    <location>
        <position position="239"/>
    </location>
    <ligand>
        <name>FAD</name>
        <dbReference type="ChEBI" id="CHEBI:57692"/>
    </ligand>
</feature>
<dbReference type="GO" id="GO:0016614">
    <property type="term" value="F:oxidoreductase activity, acting on CH-OH group of donors"/>
    <property type="evidence" value="ECO:0007669"/>
    <property type="project" value="InterPro"/>
</dbReference>
<dbReference type="RefSeq" id="XP_031913824.1">
    <property type="nucleotide sequence ID" value="XM_032059849.1"/>
</dbReference>
<sequence>MNITEQSYDYIIVGAGIGGLVLASRLSENANTNVLLVEAGPNHMGDPRVETPGLLGAMVENPDFDWDYLTEPQVHANNRQFGQPRGRMVGGSSALNFSVVMYPSRANFEAWESLGNDGWGPDVMAPYLRKFHTYTPPSETTRAFLSVDRYMKPENQGSQGPVPISHLDIYTPFNQAWNETFARLGWNTHADPIAGRKVGPFTPPLSVDGKTGQRGYAGAYYTQDVAERRNLHLLAETMVERVILKKSDNGQVAATGIQIRTKDGQQLKISATREIIISAGSLNSPQLLELSGIGAADLLQKHNIPVVLNLPAVGENLQDHCMATINFEVADGQTSADIARDPTVVQALMELYEKTRTGPMTGIPVSAAYLPMVDHDGQVPREQIDSLLAQYLDGPQAERVSPGRQQQYNILRQMLRDDRTGSAQYMFLGAQLNAKEGVNTMSYVLSKDLPENYINMLVLHNHPFSRGSIHIQSPNAGDKPVYDPQYLSHPLDLEILARHTQFLDKIVSTEPFSSLLKPGARIPQAAIDLADLGKVKEVVKDRLFHCFHPVGTCAMMPAELDGVVDSQLKVHGTHNLRVVDASIFPLEPSGNIQATTYAVAERAADLIRAAAEH</sequence>